<sequence>MDNLNQRRAAQVRWLKVAMDNMEAALDGSALHAFGDASETAYGAVVYLVVTEEDHSTISNLVMAKSPVAPLKKMTLPRLELMAAQMAAKLITFVRDAMKIRIDRLTCCTHGKITLCWIKGSSF</sequence>
<dbReference type="Proteomes" id="UP000054776">
    <property type="component" value="Unassembled WGS sequence"/>
</dbReference>
<evidence type="ECO:0000313" key="1">
    <source>
        <dbReference type="EMBL" id="KRY33201.1"/>
    </source>
</evidence>
<dbReference type="InParanoid" id="A0A0V1B8A8"/>
<evidence type="ECO:0008006" key="3">
    <source>
        <dbReference type="Google" id="ProtNLM"/>
    </source>
</evidence>
<dbReference type="InterPro" id="IPR008042">
    <property type="entry name" value="Retrotrans_Pao"/>
</dbReference>
<dbReference type="Pfam" id="PF05380">
    <property type="entry name" value="Peptidase_A17"/>
    <property type="match status" value="1"/>
</dbReference>
<evidence type="ECO:0000313" key="2">
    <source>
        <dbReference type="Proteomes" id="UP000054776"/>
    </source>
</evidence>
<reference evidence="1 2" key="1">
    <citation type="submission" date="2015-01" db="EMBL/GenBank/DDBJ databases">
        <title>Evolution of Trichinella species and genotypes.</title>
        <authorList>
            <person name="Korhonen P.K."/>
            <person name="Edoardo P."/>
            <person name="Giuseppe L.R."/>
            <person name="Gasser R.B."/>
        </authorList>
    </citation>
    <scope>NUCLEOTIDE SEQUENCE [LARGE SCALE GENOMIC DNA]</scope>
    <source>
        <strain evidence="1">ISS3</strain>
    </source>
</reference>
<protein>
    <recommendedName>
        <fullName evidence="3">Reverse transcriptase/retrotransposon-derived protein RNase H-like domain-containing protein</fullName>
    </recommendedName>
</protein>
<accession>A0A0V1B8A8</accession>
<dbReference type="OrthoDB" id="5872779at2759"/>
<proteinExistence type="predicted"/>
<dbReference type="PANTHER" id="PTHR47331">
    <property type="entry name" value="PHD-TYPE DOMAIN-CONTAINING PROTEIN"/>
    <property type="match status" value="1"/>
</dbReference>
<dbReference type="EMBL" id="JYDH01000085">
    <property type="protein sequence ID" value="KRY33201.1"/>
    <property type="molecule type" value="Genomic_DNA"/>
</dbReference>
<dbReference type="PANTHER" id="PTHR47331:SF6">
    <property type="entry name" value="DOUBLECORTIN DOMAIN-CONTAINING PROTEIN"/>
    <property type="match status" value="1"/>
</dbReference>
<name>A0A0V1B8A8_TRISP</name>
<gene>
    <name evidence="1" type="ORF">T01_14473</name>
</gene>
<keyword evidence="2" id="KW-1185">Reference proteome</keyword>
<dbReference type="AlphaFoldDB" id="A0A0V1B8A8"/>
<comment type="caution">
    <text evidence="1">The sequence shown here is derived from an EMBL/GenBank/DDBJ whole genome shotgun (WGS) entry which is preliminary data.</text>
</comment>
<organism evidence="1 2">
    <name type="scientific">Trichinella spiralis</name>
    <name type="common">Trichina worm</name>
    <dbReference type="NCBI Taxonomy" id="6334"/>
    <lineage>
        <taxon>Eukaryota</taxon>
        <taxon>Metazoa</taxon>
        <taxon>Ecdysozoa</taxon>
        <taxon>Nematoda</taxon>
        <taxon>Enoplea</taxon>
        <taxon>Dorylaimia</taxon>
        <taxon>Trichinellida</taxon>
        <taxon>Trichinellidae</taxon>
        <taxon>Trichinella</taxon>
    </lineage>
</organism>